<keyword evidence="4" id="KW-1185">Reference proteome</keyword>
<feature type="domain" description="Endonuclease/exonuclease/phosphatase" evidence="2">
    <location>
        <begin position="132"/>
        <end position="354"/>
    </location>
</feature>
<gene>
    <name evidence="3" type="ORF">LA5096_05144</name>
</gene>
<dbReference type="InterPro" id="IPR005135">
    <property type="entry name" value="Endo/exonuclease/phosphatase"/>
</dbReference>
<evidence type="ECO:0000313" key="4">
    <source>
        <dbReference type="Proteomes" id="UP000049983"/>
    </source>
</evidence>
<feature type="transmembrane region" description="Helical" evidence="1">
    <location>
        <begin position="12"/>
        <end position="40"/>
    </location>
</feature>
<sequence length="369" mass="41539">MLSFVTRPLRQFFPTFASLVCWCGSLGALTFCILGLSAFAAPDYWFADNMSFFLRQFLVAGLLGCLAGTLGLLMWHRLRLIYRTVWILAVVSFLSLVGLTAARTLENTARIETPATGEKVIKVISINTERMFLGDKRLTAFMERQQPDILVIQEALWWLQERRWERLEHPIGGLGENGYPDHVEVGASGSLVIYSNFPIRLENSTIVLGELHDTASVIHDPDRELLQVSLDTGARDLKLLAVHPDSPRSLVRWQNKRRYFDEADNVIQELQQSSDDPLVVIGDWNSAPWSARFQQTLSQNGLKTAYPGGWPRTTRFFFDYRLHWILGSPVDQFAVSEGVKVLNVSTGPDIGSDHLPLIVELELPSPGNN</sequence>
<organism evidence="3 4">
    <name type="scientific">Roseibium album</name>
    <dbReference type="NCBI Taxonomy" id="311410"/>
    <lineage>
        <taxon>Bacteria</taxon>
        <taxon>Pseudomonadati</taxon>
        <taxon>Pseudomonadota</taxon>
        <taxon>Alphaproteobacteria</taxon>
        <taxon>Hyphomicrobiales</taxon>
        <taxon>Stappiaceae</taxon>
        <taxon>Roseibium</taxon>
    </lineage>
</organism>
<accession>A0A0M7AQE3</accession>
<protein>
    <recommendedName>
        <fullName evidence="2">Endonuclease/exonuclease/phosphatase domain-containing protein</fullName>
    </recommendedName>
</protein>
<proteinExistence type="predicted"/>
<dbReference type="Gene3D" id="3.60.10.10">
    <property type="entry name" value="Endonuclease/exonuclease/phosphatase"/>
    <property type="match status" value="1"/>
</dbReference>
<keyword evidence="1" id="KW-0472">Membrane</keyword>
<dbReference type="RefSeq" id="WP_055117789.1">
    <property type="nucleotide sequence ID" value="NZ_CXWA01000004.1"/>
</dbReference>
<name>A0A0M7AQE3_9HYPH</name>
<evidence type="ECO:0000313" key="3">
    <source>
        <dbReference type="EMBL" id="CTQ77449.1"/>
    </source>
</evidence>
<dbReference type="SUPFAM" id="SSF56219">
    <property type="entry name" value="DNase I-like"/>
    <property type="match status" value="1"/>
</dbReference>
<dbReference type="STRING" id="311410.LA5095_03862"/>
<dbReference type="Proteomes" id="UP000049983">
    <property type="component" value="Unassembled WGS sequence"/>
</dbReference>
<keyword evidence="1" id="KW-0812">Transmembrane</keyword>
<dbReference type="OrthoDB" id="9796594at2"/>
<dbReference type="GeneID" id="97672406"/>
<evidence type="ECO:0000256" key="1">
    <source>
        <dbReference type="SAM" id="Phobius"/>
    </source>
</evidence>
<keyword evidence="1" id="KW-1133">Transmembrane helix</keyword>
<dbReference type="Pfam" id="PF03372">
    <property type="entry name" value="Exo_endo_phos"/>
    <property type="match status" value="1"/>
</dbReference>
<reference evidence="4" key="1">
    <citation type="submission" date="2015-07" db="EMBL/GenBank/DDBJ databases">
        <authorList>
            <person name="Rodrigo-Torres Lidia"/>
            <person name="Arahal R.David."/>
        </authorList>
    </citation>
    <scope>NUCLEOTIDE SEQUENCE [LARGE SCALE GENOMIC DNA]</scope>
    <source>
        <strain evidence="4">CECT 5096</strain>
    </source>
</reference>
<dbReference type="EMBL" id="CXWC01000013">
    <property type="protein sequence ID" value="CTQ77449.1"/>
    <property type="molecule type" value="Genomic_DNA"/>
</dbReference>
<feature type="transmembrane region" description="Helical" evidence="1">
    <location>
        <begin position="80"/>
        <end position="102"/>
    </location>
</feature>
<feature type="transmembrane region" description="Helical" evidence="1">
    <location>
        <begin position="52"/>
        <end position="73"/>
    </location>
</feature>
<dbReference type="GO" id="GO:0003824">
    <property type="term" value="F:catalytic activity"/>
    <property type="evidence" value="ECO:0007669"/>
    <property type="project" value="InterPro"/>
</dbReference>
<evidence type="ECO:0000259" key="2">
    <source>
        <dbReference type="Pfam" id="PF03372"/>
    </source>
</evidence>
<dbReference type="InterPro" id="IPR036691">
    <property type="entry name" value="Endo/exonu/phosph_ase_sf"/>
</dbReference>
<dbReference type="AlphaFoldDB" id="A0A0M7AQE3"/>